<dbReference type="EMBL" id="FOLE01000002">
    <property type="protein sequence ID" value="SFC01833.1"/>
    <property type="molecule type" value="Genomic_DNA"/>
</dbReference>
<dbReference type="Gene3D" id="2.120.10.30">
    <property type="entry name" value="TolB, C-terminal domain"/>
    <property type="match status" value="1"/>
</dbReference>
<dbReference type="SUPFAM" id="SSF50956">
    <property type="entry name" value="Thermostable phytase (3-phytase)"/>
    <property type="match status" value="1"/>
</dbReference>
<feature type="chain" id="PRO_5011652363" evidence="1">
    <location>
        <begin position="18"/>
        <end position="369"/>
    </location>
</feature>
<dbReference type="RefSeq" id="WP_091508715.1">
    <property type="nucleotide sequence ID" value="NZ_FOLE01000002.1"/>
</dbReference>
<evidence type="ECO:0000259" key="2">
    <source>
        <dbReference type="PROSITE" id="PS51662"/>
    </source>
</evidence>
<evidence type="ECO:0000256" key="1">
    <source>
        <dbReference type="SAM" id="SignalP"/>
    </source>
</evidence>
<dbReference type="Pfam" id="PF02333">
    <property type="entry name" value="Phytase"/>
    <property type="match status" value="1"/>
</dbReference>
<keyword evidence="1" id="KW-0732">Signal</keyword>
<dbReference type="InterPro" id="IPR003431">
    <property type="entry name" value="B-propeller_Phytase"/>
</dbReference>
<protein>
    <submittedName>
        <fullName evidence="3">3-phytase</fullName>
    </submittedName>
</protein>
<accession>A0A1I1FXR1</accession>
<name>A0A1I1FXR1_9BACT</name>
<reference evidence="3 4" key="1">
    <citation type="submission" date="2016-10" db="EMBL/GenBank/DDBJ databases">
        <authorList>
            <person name="de Groot N.N."/>
        </authorList>
    </citation>
    <scope>NUCLEOTIDE SEQUENCE [LARGE SCALE GENOMIC DNA]</scope>
    <source>
        <strain evidence="3 4">DSM 6793</strain>
    </source>
</reference>
<gene>
    <name evidence="3" type="ORF">SAMN05421780_102289</name>
</gene>
<dbReference type="InterPro" id="IPR011042">
    <property type="entry name" value="6-blade_b-propeller_TolB-like"/>
</dbReference>
<dbReference type="PROSITE" id="PS51662">
    <property type="entry name" value="BP_PHYTASE"/>
    <property type="match status" value="1"/>
</dbReference>
<keyword evidence="4" id="KW-1185">Reference proteome</keyword>
<dbReference type="GO" id="GO:0016158">
    <property type="term" value="F:inositol hexakisphosphate 3-phosphatase activity"/>
    <property type="evidence" value="ECO:0007669"/>
    <property type="project" value="InterPro"/>
</dbReference>
<evidence type="ECO:0000313" key="3">
    <source>
        <dbReference type="EMBL" id="SFC01833.1"/>
    </source>
</evidence>
<dbReference type="AlphaFoldDB" id="A0A1I1FXR1"/>
<dbReference type="OrthoDB" id="8696437at2"/>
<dbReference type="PROSITE" id="PS51257">
    <property type="entry name" value="PROKAR_LIPOPROTEIN"/>
    <property type="match status" value="1"/>
</dbReference>
<dbReference type="Proteomes" id="UP000199514">
    <property type="component" value="Unassembled WGS sequence"/>
</dbReference>
<organism evidence="3 4">
    <name type="scientific">Flexibacter flexilis DSM 6793</name>
    <dbReference type="NCBI Taxonomy" id="927664"/>
    <lineage>
        <taxon>Bacteria</taxon>
        <taxon>Pseudomonadati</taxon>
        <taxon>Bacteroidota</taxon>
        <taxon>Cytophagia</taxon>
        <taxon>Cytophagales</taxon>
        <taxon>Flexibacteraceae</taxon>
        <taxon>Flexibacter</taxon>
    </lineage>
</organism>
<dbReference type="STRING" id="927664.SAMN05421780_102289"/>
<feature type="signal peptide" evidence="1">
    <location>
        <begin position="1"/>
        <end position="17"/>
    </location>
</feature>
<feature type="domain" description="BPP" evidence="2">
    <location>
        <begin position="28"/>
        <end position="365"/>
    </location>
</feature>
<sequence>MKITKKTGIALLAWAMAACGSMDNQTQQATQTPKKDSVTSNAAVAPVFSSQTVKHDSDDPAIWINPNNPAESLVLGTDKDEDGALYVFDLQGKIIENKVVRGLKRPNNVDIEYGLMLNGKPTDIAVVTERITHKIRVYSLPDMRAVDNGGLDMFVGEQGAEFRDLMGITLYKRPKDKAIFAIVGRKTGPADGYLWQYLLQDDGKGAVKATLVRKFGKYSQKKEIEAIAADDALGYIYYSDETFGVRKYYADPDKGNQELAVFATSGVKNDHEGISIYALNDSTGYILLSDQQANQFHVFPREGSKTNPHQHDLLKIVKVSTSESDGSDVCSTPLNSVFKHGLFVAMSDNKTFQFYRWEDIAGKELKAAQ</sequence>
<proteinExistence type="predicted"/>
<evidence type="ECO:0000313" key="4">
    <source>
        <dbReference type="Proteomes" id="UP000199514"/>
    </source>
</evidence>